<keyword evidence="1" id="KW-1133">Transmembrane helix</keyword>
<sequence>MRWGPIQSLLLFFSSSLDFSSFFPSTLLSISNFSDDFAFGFFVLTLLVYRSTVFLTSNLREGKLGFRVGDCLSSWLVG</sequence>
<dbReference type="EMBL" id="OZ021741">
    <property type="protein sequence ID" value="CAK9326240.1"/>
    <property type="molecule type" value="Genomic_DNA"/>
</dbReference>
<keyword evidence="3" id="KW-1185">Reference proteome</keyword>
<accession>A0ABP0Z5M3</accession>
<feature type="transmembrane region" description="Helical" evidence="1">
    <location>
        <begin position="39"/>
        <end position="57"/>
    </location>
</feature>
<keyword evidence="1" id="KW-0812">Transmembrane</keyword>
<dbReference type="Proteomes" id="UP001642487">
    <property type="component" value="Chromosome 7"/>
</dbReference>
<evidence type="ECO:0000313" key="2">
    <source>
        <dbReference type="EMBL" id="CAK9326240.1"/>
    </source>
</evidence>
<evidence type="ECO:0008006" key="4">
    <source>
        <dbReference type="Google" id="ProtNLM"/>
    </source>
</evidence>
<gene>
    <name evidence="2" type="ORF">CITCOLO1_LOCUS18580</name>
</gene>
<name>A0ABP0Z5M3_9ROSI</name>
<evidence type="ECO:0000256" key="1">
    <source>
        <dbReference type="SAM" id="Phobius"/>
    </source>
</evidence>
<evidence type="ECO:0000313" key="3">
    <source>
        <dbReference type="Proteomes" id="UP001642487"/>
    </source>
</evidence>
<protein>
    <recommendedName>
        <fullName evidence="4">Secreted protein</fullName>
    </recommendedName>
</protein>
<reference evidence="2 3" key="1">
    <citation type="submission" date="2024-03" db="EMBL/GenBank/DDBJ databases">
        <authorList>
            <person name="Gkanogiannis A."/>
            <person name="Becerra Lopez-Lavalle L."/>
        </authorList>
    </citation>
    <scope>NUCLEOTIDE SEQUENCE [LARGE SCALE GENOMIC DNA]</scope>
</reference>
<organism evidence="2 3">
    <name type="scientific">Citrullus colocynthis</name>
    <name type="common">colocynth</name>
    <dbReference type="NCBI Taxonomy" id="252529"/>
    <lineage>
        <taxon>Eukaryota</taxon>
        <taxon>Viridiplantae</taxon>
        <taxon>Streptophyta</taxon>
        <taxon>Embryophyta</taxon>
        <taxon>Tracheophyta</taxon>
        <taxon>Spermatophyta</taxon>
        <taxon>Magnoliopsida</taxon>
        <taxon>eudicotyledons</taxon>
        <taxon>Gunneridae</taxon>
        <taxon>Pentapetalae</taxon>
        <taxon>rosids</taxon>
        <taxon>fabids</taxon>
        <taxon>Cucurbitales</taxon>
        <taxon>Cucurbitaceae</taxon>
        <taxon>Benincaseae</taxon>
        <taxon>Citrullus</taxon>
    </lineage>
</organism>
<keyword evidence="1" id="KW-0472">Membrane</keyword>
<proteinExistence type="predicted"/>